<feature type="transmembrane region" description="Helical" evidence="1">
    <location>
        <begin position="199"/>
        <end position="219"/>
    </location>
</feature>
<feature type="transmembrane region" description="Helical" evidence="1">
    <location>
        <begin position="259"/>
        <end position="276"/>
    </location>
</feature>
<sequence length="294" mass="33688">MMWLFDIAFAKDLCLDPDAVRNAAGIDRLSDLRDKDVRALPPLPGMDHDQFREIFISMLRDSISRRERLWLIPMTEETRTNWEEWLPEGLVQPMGARQDYFGTTVTPVGISPMQLVGALLDRFTEEDRIILWSALTHLDGLDLSSEIYEKTLERGIPIIPRTRASRLLNSPKFLAYVAVLTYSALRALPVTFVKQFHGSLVVLWAIDLITAVPYTWGILTMVTARRFWKRIVGMAVTIVSFVAPYIYFGSHGKHYPPEVVAIIFALIFGTFALEGYKMWGDRQVARQLLGRWRV</sequence>
<feature type="transmembrane region" description="Helical" evidence="1">
    <location>
        <begin position="231"/>
        <end position="247"/>
    </location>
</feature>
<keyword evidence="1" id="KW-1133">Transmembrane helix</keyword>
<dbReference type="EMBL" id="VOHM01000048">
    <property type="protein sequence ID" value="TWT17024.1"/>
    <property type="molecule type" value="Genomic_DNA"/>
</dbReference>
<dbReference type="OrthoDB" id="3726490at2"/>
<feature type="transmembrane region" description="Helical" evidence="1">
    <location>
        <begin position="173"/>
        <end position="193"/>
    </location>
</feature>
<evidence type="ECO:0000313" key="2">
    <source>
        <dbReference type="EMBL" id="TWT17024.1"/>
    </source>
</evidence>
<reference evidence="2 3" key="1">
    <citation type="submission" date="2019-08" db="EMBL/GenBank/DDBJ databases">
        <authorList>
            <person name="Lei W."/>
        </authorList>
    </citation>
    <scope>NUCLEOTIDE SEQUENCE [LARGE SCALE GENOMIC DNA]</scope>
    <source>
        <strain evidence="2 3">CCUG 58627</strain>
    </source>
</reference>
<name>A0A5C5TSP6_9CORY</name>
<gene>
    <name evidence="2" type="ORF">FRX94_12810</name>
</gene>
<organism evidence="2 3">
    <name type="scientific">Corynebacterium canis</name>
    <dbReference type="NCBI Taxonomy" id="679663"/>
    <lineage>
        <taxon>Bacteria</taxon>
        <taxon>Bacillati</taxon>
        <taxon>Actinomycetota</taxon>
        <taxon>Actinomycetes</taxon>
        <taxon>Mycobacteriales</taxon>
        <taxon>Corynebacteriaceae</taxon>
        <taxon>Corynebacterium</taxon>
    </lineage>
</organism>
<keyword evidence="1" id="KW-0812">Transmembrane</keyword>
<dbReference type="RefSeq" id="WP_146325733.1">
    <property type="nucleotide sequence ID" value="NZ_BAABLR010000052.1"/>
</dbReference>
<evidence type="ECO:0000313" key="3">
    <source>
        <dbReference type="Proteomes" id="UP000320791"/>
    </source>
</evidence>
<keyword evidence="1" id="KW-0472">Membrane</keyword>
<keyword evidence="3" id="KW-1185">Reference proteome</keyword>
<accession>A0A5C5TSP6</accession>
<dbReference type="Proteomes" id="UP000320791">
    <property type="component" value="Unassembled WGS sequence"/>
</dbReference>
<evidence type="ECO:0000256" key="1">
    <source>
        <dbReference type="SAM" id="Phobius"/>
    </source>
</evidence>
<protein>
    <submittedName>
        <fullName evidence="2">Uncharacterized protein</fullName>
    </submittedName>
</protein>
<proteinExistence type="predicted"/>
<dbReference type="AlphaFoldDB" id="A0A5C5TSP6"/>
<comment type="caution">
    <text evidence="2">The sequence shown here is derived from an EMBL/GenBank/DDBJ whole genome shotgun (WGS) entry which is preliminary data.</text>
</comment>